<reference evidence="1 2" key="1">
    <citation type="submission" date="2017-10" db="EMBL/GenBank/DDBJ databases">
        <title>Sequencing the genomes of 1000 actinobacteria strains.</title>
        <authorList>
            <person name="Klenk H.-P."/>
        </authorList>
    </citation>
    <scope>NUCLEOTIDE SEQUENCE [LARGE SCALE GENOMIC DNA]</scope>
    <source>
        <strain evidence="1 2">DSM 21801</strain>
    </source>
</reference>
<evidence type="ECO:0008006" key="3">
    <source>
        <dbReference type="Google" id="ProtNLM"/>
    </source>
</evidence>
<dbReference type="AlphaFoldDB" id="A0A2A9D1Y4"/>
<evidence type="ECO:0000313" key="2">
    <source>
        <dbReference type="Proteomes" id="UP000224915"/>
    </source>
</evidence>
<keyword evidence="2" id="KW-1185">Reference proteome</keyword>
<comment type="caution">
    <text evidence="1">The sequence shown here is derived from an EMBL/GenBank/DDBJ whole genome shotgun (WGS) entry which is preliminary data.</text>
</comment>
<accession>A0A2A9D1Y4</accession>
<name>A0A2A9D1Y4_9MICO</name>
<sequence length="142" mass="15309">MADIPEGLVPIECKVLDAAYRTSGLTVQAIAEASGLPAPTVRTALAGYRYRNGEPRRVVPPDPTVARLASVLGVSAETLTGLGREQAAALMDEEHHRAATPRAAEAQAAIEGRRRLAEQVLAVFSTDELRAEVQRREREQRG</sequence>
<protein>
    <recommendedName>
        <fullName evidence="3">Helix-turn-helix protein</fullName>
    </recommendedName>
</protein>
<organism evidence="1 2">
    <name type="scientific">Serinibacter salmoneus</name>
    <dbReference type="NCBI Taxonomy" id="556530"/>
    <lineage>
        <taxon>Bacteria</taxon>
        <taxon>Bacillati</taxon>
        <taxon>Actinomycetota</taxon>
        <taxon>Actinomycetes</taxon>
        <taxon>Micrococcales</taxon>
        <taxon>Beutenbergiaceae</taxon>
        <taxon>Serinibacter</taxon>
    </lineage>
</organism>
<dbReference type="EMBL" id="PDJD01000001">
    <property type="protein sequence ID" value="PFG20707.1"/>
    <property type="molecule type" value="Genomic_DNA"/>
</dbReference>
<proteinExistence type="predicted"/>
<dbReference type="OrthoDB" id="5117756at2"/>
<gene>
    <name evidence="1" type="ORF">ATL40_2317</name>
</gene>
<evidence type="ECO:0000313" key="1">
    <source>
        <dbReference type="EMBL" id="PFG20707.1"/>
    </source>
</evidence>
<dbReference type="RefSeq" id="WP_143556956.1">
    <property type="nucleotide sequence ID" value="NZ_PDJD01000001.1"/>
</dbReference>
<dbReference type="Proteomes" id="UP000224915">
    <property type="component" value="Unassembled WGS sequence"/>
</dbReference>